<organism evidence="2 3">
    <name type="scientific">Stylonychia lemnae</name>
    <name type="common">Ciliate</name>
    <dbReference type="NCBI Taxonomy" id="5949"/>
    <lineage>
        <taxon>Eukaryota</taxon>
        <taxon>Sar</taxon>
        <taxon>Alveolata</taxon>
        <taxon>Ciliophora</taxon>
        <taxon>Intramacronucleata</taxon>
        <taxon>Spirotrichea</taxon>
        <taxon>Stichotrichia</taxon>
        <taxon>Sporadotrichida</taxon>
        <taxon>Oxytrichidae</taxon>
        <taxon>Stylonychinae</taxon>
        <taxon>Stylonychia</taxon>
    </lineage>
</organism>
<feature type="transmembrane region" description="Helical" evidence="1">
    <location>
        <begin position="52"/>
        <end position="77"/>
    </location>
</feature>
<keyword evidence="1" id="KW-0472">Membrane</keyword>
<dbReference type="InParanoid" id="A0A078APY0"/>
<keyword evidence="3" id="KW-1185">Reference proteome</keyword>
<keyword evidence="1" id="KW-0812">Transmembrane</keyword>
<dbReference type="EMBL" id="CCKQ01012606">
    <property type="protein sequence ID" value="CDW84224.1"/>
    <property type="molecule type" value="Genomic_DNA"/>
</dbReference>
<dbReference type="Proteomes" id="UP000039865">
    <property type="component" value="Unassembled WGS sequence"/>
</dbReference>
<evidence type="ECO:0000313" key="2">
    <source>
        <dbReference type="EMBL" id="CDW84224.1"/>
    </source>
</evidence>
<evidence type="ECO:0000256" key="1">
    <source>
        <dbReference type="SAM" id="Phobius"/>
    </source>
</evidence>
<name>A0A078APY0_STYLE</name>
<sequence>MLILVFQVIYKPFKGTLQNWFEYANLTTYFFILDLYIVLLGDMIDDNEIRFMVGWVVVLITIAFIIFNWGYLFYMMIAKTIDFVRKFIFKYKVARSVKKQIMNKIKYQMTQNPLLVDLKTQLEKKDSLRDQSQNFEIKVVDLSQHDSLNKQDSIILPRPISKLQNSINSLKQFSEKDQFLQVSKIRKQPLKKSSSLADAFNEKINPLNIKRLPTDKQHNVLYSNIFNKSRESLFFQQHSQTKTPTKKMKRTSKFQTGIPKNPRLIHVKNNFLQESNAEEISLFKLDDQDSELIFDMPHDLTPKLKPRGRPERFSHLEDFSWSRSVLNIEPMLSYENESQRTIDNEEYKEQKQLQSIKSKLAKLNISFSKK</sequence>
<reference evidence="2 3" key="1">
    <citation type="submission" date="2014-06" db="EMBL/GenBank/DDBJ databases">
        <authorList>
            <person name="Swart Estienne"/>
        </authorList>
    </citation>
    <scope>NUCLEOTIDE SEQUENCE [LARGE SCALE GENOMIC DNA]</scope>
    <source>
        <strain evidence="2 3">130c</strain>
    </source>
</reference>
<protein>
    <submittedName>
        <fullName evidence="2">Uncharacterized protein</fullName>
    </submittedName>
</protein>
<proteinExistence type="predicted"/>
<accession>A0A078APY0</accession>
<keyword evidence="1" id="KW-1133">Transmembrane helix</keyword>
<evidence type="ECO:0000313" key="3">
    <source>
        <dbReference type="Proteomes" id="UP000039865"/>
    </source>
</evidence>
<feature type="transmembrane region" description="Helical" evidence="1">
    <location>
        <begin position="20"/>
        <end position="40"/>
    </location>
</feature>
<gene>
    <name evidence="2" type="primary">Contig9957.g10640</name>
    <name evidence="2" type="ORF">STYLEM_13281</name>
</gene>
<dbReference type="AlphaFoldDB" id="A0A078APY0"/>